<keyword evidence="2" id="KW-1185">Reference proteome</keyword>
<dbReference type="EMBL" id="JAGINT010000001">
    <property type="protein sequence ID" value="MBP2351498.1"/>
    <property type="molecule type" value="Genomic_DNA"/>
</dbReference>
<proteinExistence type="predicted"/>
<accession>A0ABS4UIL5</accession>
<dbReference type="InterPro" id="IPR014985">
    <property type="entry name" value="WbqC"/>
</dbReference>
<protein>
    <recommendedName>
        <fullName evidence="3">WbqC-like protein</fullName>
    </recommendedName>
</protein>
<gene>
    <name evidence="1" type="ORF">JOF29_002581</name>
</gene>
<dbReference type="Pfam" id="PF08889">
    <property type="entry name" value="WbqC"/>
    <property type="match status" value="1"/>
</dbReference>
<sequence length="255" mass="28218">MNRPRGLRCAIHQPNLFPRLSTLAKLFAADVWIALDDVQFARRDYQHRARLGRRDDPGAQQWMSLPVHAPSGRRSLISDIRLLERDRSTRRVLRMTRQHHGRGPHWSAIDTSIDRVADRIVHTESLAEVAIESTVSLLELLRWPGRVVRSSDFHVSVERSARLAELTLAVGAAAYVCGTGGAGYLRPDPFRERGVEIVRFSVPTEGNSVVWAAATRLSSLAALAEAGASAVHQAFADDVDLGRRMAPPSGPARLM</sequence>
<evidence type="ECO:0000313" key="1">
    <source>
        <dbReference type="EMBL" id="MBP2351498.1"/>
    </source>
</evidence>
<dbReference type="RefSeq" id="WP_209694389.1">
    <property type="nucleotide sequence ID" value="NZ_BAAAVU010000021.1"/>
</dbReference>
<organism evidence="1 2">
    <name type="scientific">Kribbella aluminosa</name>
    <dbReference type="NCBI Taxonomy" id="416017"/>
    <lineage>
        <taxon>Bacteria</taxon>
        <taxon>Bacillati</taxon>
        <taxon>Actinomycetota</taxon>
        <taxon>Actinomycetes</taxon>
        <taxon>Propionibacteriales</taxon>
        <taxon>Kribbellaceae</taxon>
        <taxon>Kribbella</taxon>
    </lineage>
</organism>
<evidence type="ECO:0000313" key="2">
    <source>
        <dbReference type="Proteomes" id="UP000755585"/>
    </source>
</evidence>
<name>A0ABS4UIL5_9ACTN</name>
<reference evidence="1 2" key="1">
    <citation type="submission" date="2021-03" db="EMBL/GenBank/DDBJ databases">
        <title>Sequencing the genomes of 1000 actinobacteria strains.</title>
        <authorList>
            <person name="Klenk H.-P."/>
        </authorList>
    </citation>
    <scope>NUCLEOTIDE SEQUENCE [LARGE SCALE GENOMIC DNA]</scope>
    <source>
        <strain evidence="1 2">DSM 18824</strain>
    </source>
</reference>
<dbReference type="Proteomes" id="UP000755585">
    <property type="component" value="Unassembled WGS sequence"/>
</dbReference>
<evidence type="ECO:0008006" key="3">
    <source>
        <dbReference type="Google" id="ProtNLM"/>
    </source>
</evidence>
<comment type="caution">
    <text evidence="1">The sequence shown here is derived from an EMBL/GenBank/DDBJ whole genome shotgun (WGS) entry which is preliminary data.</text>
</comment>